<proteinExistence type="predicted"/>
<dbReference type="EMBL" id="JAGQLM010000178">
    <property type="protein sequence ID" value="MCA9375429.1"/>
    <property type="molecule type" value="Genomic_DNA"/>
</dbReference>
<reference evidence="1" key="1">
    <citation type="submission" date="2020-04" db="EMBL/GenBank/DDBJ databases">
        <authorList>
            <person name="Zhang T."/>
        </authorList>
    </citation>
    <scope>NUCLEOTIDE SEQUENCE</scope>
    <source>
        <strain evidence="1">HKST-UBA16</strain>
    </source>
</reference>
<protein>
    <submittedName>
        <fullName evidence="1">Uncharacterized protein</fullName>
    </submittedName>
</protein>
<gene>
    <name evidence="1" type="ORF">KC622_03805</name>
</gene>
<accession>A0A955HZG2</accession>
<comment type="caution">
    <text evidence="1">The sequence shown here is derived from an EMBL/GenBank/DDBJ whole genome shotgun (WGS) entry which is preliminary data.</text>
</comment>
<evidence type="ECO:0000313" key="2">
    <source>
        <dbReference type="Proteomes" id="UP000748332"/>
    </source>
</evidence>
<sequence>MKNTQKQLDQMTQAGYLEELLTKVIINEVQFGDGMKAIEEGRFESFLLRVLGQRAVDEWCGFKEVMLNRMRISFWQYFETRESGPINQEDLIDQIV</sequence>
<organism evidence="1 2">
    <name type="scientific">Candidatus Dojkabacteria bacterium</name>
    <dbReference type="NCBI Taxonomy" id="2099670"/>
    <lineage>
        <taxon>Bacteria</taxon>
        <taxon>Candidatus Dojkabacteria</taxon>
    </lineage>
</organism>
<dbReference type="AlphaFoldDB" id="A0A955HZG2"/>
<reference evidence="1" key="2">
    <citation type="journal article" date="2021" name="Microbiome">
        <title>Successional dynamics and alternative stable states in a saline activated sludge microbial community over 9 years.</title>
        <authorList>
            <person name="Wang Y."/>
            <person name="Ye J."/>
            <person name="Ju F."/>
            <person name="Liu L."/>
            <person name="Boyd J.A."/>
            <person name="Deng Y."/>
            <person name="Parks D.H."/>
            <person name="Jiang X."/>
            <person name="Yin X."/>
            <person name="Woodcroft B.J."/>
            <person name="Tyson G.W."/>
            <person name="Hugenholtz P."/>
            <person name="Polz M.F."/>
            <person name="Zhang T."/>
        </authorList>
    </citation>
    <scope>NUCLEOTIDE SEQUENCE</scope>
    <source>
        <strain evidence="1">HKST-UBA16</strain>
    </source>
</reference>
<dbReference type="Proteomes" id="UP000748332">
    <property type="component" value="Unassembled WGS sequence"/>
</dbReference>
<name>A0A955HZG2_9BACT</name>
<evidence type="ECO:0000313" key="1">
    <source>
        <dbReference type="EMBL" id="MCA9375429.1"/>
    </source>
</evidence>